<organism evidence="1 2">
    <name type="scientific">Thermoanaerobacter brockii subsp. finnii (strain ATCC 43586 / DSM 3389 / AKO-1)</name>
    <name type="common">Thermoanaerobacter finnii</name>
    <dbReference type="NCBI Taxonomy" id="509193"/>
    <lineage>
        <taxon>Bacteria</taxon>
        <taxon>Bacillati</taxon>
        <taxon>Bacillota</taxon>
        <taxon>Clostridia</taxon>
        <taxon>Thermoanaerobacterales</taxon>
        <taxon>Thermoanaerobacteraceae</taxon>
        <taxon>Thermoanaerobacter</taxon>
    </lineage>
</organism>
<sequence>MTRRVAIAGIQGEDTVIESIFILMLLRKTPVSRPVDNVGWLREPALRE</sequence>
<dbReference type="AlphaFoldDB" id="E8USA8"/>
<accession>E8USA8</accession>
<dbReference type="EMBL" id="CP002466">
    <property type="protein sequence ID" value="ADV79637.1"/>
    <property type="molecule type" value="Genomic_DNA"/>
</dbReference>
<gene>
    <name evidence="1" type="ordered locus">Thebr_1061</name>
</gene>
<dbReference type="HOGENOM" id="CLU_3158798_0_0_9"/>
<name>E8USA8_THEBF</name>
<evidence type="ECO:0000313" key="1">
    <source>
        <dbReference type="EMBL" id="ADV79637.1"/>
    </source>
</evidence>
<keyword evidence="2" id="KW-1185">Reference proteome</keyword>
<evidence type="ECO:0000313" key="2">
    <source>
        <dbReference type="Proteomes" id="UP000002062"/>
    </source>
</evidence>
<dbReference type="Proteomes" id="UP000002062">
    <property type="component" value="Chromosome"/>
</dbReference>
<proteinExistence type="predicted"/>
<reference evidence="1 2" key="1">
    <citation type="submission" date="2011-01" db="EMBL/GenBank/DDBJ databases">
        <title>Complete sequence of Thermoanaerobacter brockii finnii Ako-1.</title>
        <authorList>
            <consortium name="US DOE Joint Genome Institute"/>
            <person name="Lucas S."/>
            <person name="Copeland A."/>
            <person name="Lapidus A."/>
            <person name="Cheng J.-F."/>
            <person name="Goodwin L."/>
            <person name="Pitluck S."/>
            <person name="Chertkov O."/>
            <person name="Munk C."/>
            <person name="Detter J.C."/>
            <person name="Han C."/>
            <person name="Tapia R."/>
            <person name="Land M."/>
            <person name="Hauser L."/>
            <person name="Kyrpides N."/>
            <person name="Ivanova N."/>
            <person name="Mikhailova N."/>
            <person name="Pagani I."/>
            <person name="Hemme C.L."/>
            <person name="Woyke T."/>
        </authorList>
    </citation>
    <scope>NUCLEOTIDE SEQUENCE [LARGE SCALE GENOMIC DNA]</scope>
    <source>
        <strain evidence="2">ATCC 43586 / DSM 3389 / AKO-1</strain>
    </source>
</reference>
<dbReference type="KEGG" id="tbo:Thebr_1061"/>
<protein>
    <submittedName>
        <fullName evidence="1">Uncharacterized protein</fullName>
    </submittedName>
</protein>